<dbReference type="Proteomes" id="UP000636891">
    <property type="component" value="Unassembled WGS sequence"/>
</dbReference>
<gene>
    <name evidence="1" type="ORF">H8S08_11475</name>
</gene>
<accession>A0ABR7CPM8</accession>
<dbReference type="EMBL" id="JACOOK010000007">
    <property type="protein sequence ID" value="MBC5617628.1"/>
    <property type="molecule type" value="Genomic_DNA"/>
</dbReference>
<protein>
    <submittedName>
        <fullName evidence="1">Uncharacterized protein</fullName>
    </submittedName>
</protein>
<sequence length="121" mass="13310">MGTTAIFRLEARCDDPAGERMNLHLSLASYDSEERQIAVEHTDASPIRKETTYSVQTSDPAASVAASVYAVPTADPPSDIVADTPPFKLSFRILRGQEVIDAQQIQVNRWGGTQRIGMIYK</sequence>
<evidence type="ECO:0000313" key="1">
    <source>
        <dbReference type="EMBL" id="MBC5617628.1"/>
    </source>
</evidence>
<evidence type="ECO:0000313" key="2">
    <source>
        <dbReference type="Proteomes" id="UP000636891"/>
    </source>
</evidence>
<keyword evidence="2" id="KW-1185">Reference proteome</keyword>
<comment type="caution">
    <text evidence="1">The sequence shown here is derived from an EMBL/GenBank/DDBJ whole genome shotgun (WGS) entry which is preliminary data.</text>
</comment>
<proteinExistence type="predicted"/>
<reference evidence="1 2" key="1">
    <citation type="submission" date="2020-08" db="EMBL/GenBank/DDBJ databases">
        <title>Genome public.</title>
        <authorList>
            <person name="Liu C."/>
            <person name="Sun Q."/>
        </authorList>
    </citation>
    <scope>NUCLEOTIDE SEQUENCE [LARGE SCALE GENOMIC DNA]</scope>
    <source>
        <strain evidence="1 2">New-7</strain>
    </source>
</reference>
<organism evidence="1 2">
    <name type="scientific">Alistipes hominis</name>
    <dbReference type="NCBI Taxonomy" id="2763015"/>
    <lineage>
        <taxon>Bacteria</taxon>
        <taxon>Pseudomonadati</taxon>
        <taxon>Bacteroidota</taxon>
        <taxon>Bacteroidia</taxon>
        <taxon>Bacteroidales</taxon>
        <taxon>Rikenellaceae</taxon>
        <taxon>Alistipes</taxon>
    </lineage>
</organism>
<name>A0ABR7CPM8_9BACT</name>
<dbReference type="RefSeq" id="WP_145996510.1">
    <property type="nucleotide sequence ID" value="NZ_JACOOK010000007.1"/>
</dbReference>